<reference evidence="1" key="1">
    <citation type="submission" date="2022-08" db="EMBL/GenBank/DDBJ databases">
        <authorList>
            <consortium name="DOE Joint Genome Institute"/>
            <person name="Min B."/>
            <person name="Riley R."/>
            <person name="Sierra-Patev S."/>
            <person name="Naranjo-Ortiz M."/>
            <person name="Looney B."/>
            <person name="Konkel Z."/>
            <person name="Slot J.C."/>
            <person name="Sakamoto Y."/>
            <person name="Steenwyk J.L."/>
            <person name="Rokas A."/>
            <person name="Carro J."/>
            <person name="Camarero S."/>
            <person name="Ferreira P."/>
            <person name="Molpeceres G."/>
            <person name="Ruiz-Duenas F.J."/>
            <person name="Serrano A."/>
            <person name="Henrissat B."/>
            <person name="Drula E."/>
            <person name="Hughes K.W."/>
            <person name="Mata J.L."/>
            <person name="Ishikawa N.K."/>
            <person name="Vargas-Isla R."/>
            <person name="Ushijima S."/>
            <person name="Smith C.A."/>
            <person name="Ahrendt S."/>
            <person name="Andreopoulos W."/>
            <person name="He G."/>
            <person name="Labutti K."/>
            <person name="Lipzen A."/>
            <person name="Ng V."/>
            <person name="Sandor L."/>
            <person name="Barry K."/>
            <person name="Martinez A.T."/>
            <person name="Xiao Y."/>
            <person name="Gibbons J.G."/>
            <person name="Terashima K."/>
            <person name="Hibbett D.S."/>
            <person name="Grigoriev I.V."/>
        </authorList>
    </citation>
    <scope>NUCLEOTIDE SEQUENCE</scope>
    <source>
        <strain evidence="1">TFB7829</strain>
    </source>
</reference>
<evidence type="ECO:0000313" key="1">
    <source>
        <dbReference type="EMBL" id="KAJ3978677.1"/>
    </source>
</evidence>
<comment type="caution">
    <text evidence="1">The sequence shown here is derived from an EMBL/GenBank/DDBJ whole genome shotgun (WGS) entry which is preliminary data.</text>
</comment>
<dbReference type="AlphaFoldDB" id="A0AA38PN82"/>
<organism evidence="1 2">
    <name type="scientific">Lentinula detonsa</name>
    <dbReference type="NCBI Taxonomy" id="2804962"/>
    <lineage>
        <taxon>Eukaryota</taxon>
        <taxon>Fungi</taxon>
        <taxon>Dikarya</taxon>
        <taxon>Basidiomycota</taxon>
        <taxon>Agaricomycotina</taxon>
        <taxon>Agaricomycetes</taxon>
        <taxon>Agaricomycetidae</taxon>
        <taxon>Agaricales</taxon>
        <taxon>Marasmiineae</taxon>
        <taxon>Omphalotaceae</taxon>
        <taxon>Lentinula</taxon>
    </lineage>
</organism>
<dbReference type="Proteomes" id="UP001163850">
    <property type="component" value="Unassembled WGS sequence"/>
</dbReference>
<evidence type="ECO:0000313" key="2">
    <source>
        <dbReference type="Proteomes" id="UP001163850"/>
    </source>
</evidence>
<name>A0AA38PN82_9AGAR</name>
<sequence length="165" mass="18849">MVAKEVSGRKRKRVTKFEAIADLRAQLDKELIAAKERHKKELAAVRADFEYSAVVITDKATFDKELANRNARITQLENSLNAVVRDKNKELERVSNLLGTATQSKAQDHRLADNLKLEILSLQQQIQMSQNENFELRGQIAQFKDNENAFTARQTEAETQIRVLL</sequence>
<proteinExistence type="predicted"/>
<gene>
    <name evidence="1" type="ORF">F5890DRAFT_1559876</name>
</gene>
<accession>A0AA38PN82</accession>
<protein>
    <submittedName>
        <fullName evidence="1">Uncharacterized protein</fullName>
    </submittedName>
</protein>
<dbReference type="EMBL" id="MU802831">
    <property type="protein sequence ID" value="KAJ3978677.1"/>
    <property type="molecule type" value="Genomic_DNA"/>
</dbReference>